<evidence type="ECO:0000256" key="1">
    <source>
        <dbReference type="ARBA" id="ARBA00022737"/>
    </source>
</evidence>
<name>A0ABU7BS54_9TELE</name>
<evidence type="ECO:0000256" key="3">
    <source>
        <dbReference type="PROSITE-ProRule" id="PRU00023"/>
    </source>
</evidence>
<dbReference type="PANTHER" id="PTHR24174:SF18">
    <property type="entry name" value="CASKIN-2"/>
    <property type="match status" value="1"/>
</dbReference>
<dbReference type="Gene3D" id="1.25.40.20">
    <property type="entry name" value="Ankyrin repeat-containing domain"/>
    <property type="match status" value="2"/>
</dbReference>
<dbReference type="InterPro" id="IPR002110">
    <property type="entry name" value="Ankyrin_rpt"/>
</dbReference>
<dbReference type="Pfam" id="PF12796">
    <property type="entry name" value="Ank_2"/>
    <property type="match status" value="1"/>
</dbReference>
<feature type="repeat" description="ANK" evidence="3">
    <location>
        <begin position="65"/>
        <end position="84"/>
    </location>
</feature>
<keyword evidence="1" id="KW-0677">Repeat</keyword>
<dbReference type="InterPro" id="IPR033635">
    <property type="entry name" value="ANKS1/Caskin"/>
</dbReference>
<reference evidence="4 5" key="1">
    <citation type="submission" date="2021-07" db="EMBL/GenBank/DDBJ databases">
        <authorList>
            <person name="Palmer J.M."/>
        </authorList>
    </citation>
    <scope>NUCLEOTIDE SEQUENCE [LARGE SCALE GENOMIC DNA]</scope>
    <source>
        <strain evidence="4 5">AT_MEX2019</strain>
        <tissue evidence="4">Muscle</tissue>
    </source>
</reference>
<feature type="repeat" description="ANK" evidence="3">
    <location>
        <begin position="32"/>
        <end position="64"/>
    </location>
</feature>
<dbReference type="InterPro" id="IPR036770">
    <property type="entry name" value="Ankyrin_rpt-contain_sf"/>
</dbReference>
<dbReference type="PANTHER" id="PTHR24174">
    <property type="entry name" value="ANKYRIN REPEAT AND STERILE ALPHA MOTIF DOMAIN-CONTAINING PROTEIN 1"/>
    <property type="match status" value="1"/>
</dbReference>
<feature type="non-terminal residue" evidence="4">
    <location>
        <position position="1"/>
    </location>
</feature>
<evidence type="ECO:0000313" key="5">
    <source>
        <dbReference type="Proteomes" id="UP001345963"/>
    </source>
</evidence>
<accession>A0ABU7BS54</accession>
<dbReference type="SUPFAM" id="SSF48403">
    <property type="entry name" value="Ankyrin repeat"/>
    <property type="match status" value="1"/>
</dbReference>
<gene>
    <name evidence="4" type="ORF">ATANTOWER_010970</name>
</gene>
<sequence length="150" mass="16725">FSALHHAALTGTTELLAALLEAQATVDIKDTNGMRPLHYAAWQGKAESVLMLLRSGASVNGASMDGHIPLHLAAQYGHYEVLHLPTPRTKVQMSLVAHQIVLINQVTNPWCHWTSCAGNMKMVFHFFQLRTSDLHRCCWCSQLHEASRRT</sequence>
<dbReference type="SMART" id="SM00248">
    <property type="entry name" value="ANK"/>
    <property type="match status" value="3"/>
</dbReference>
<evidence type="ECO:0000313" key="4">
    <source>
        <dbReference type="EMBL" id="MED6252388.1"/>
    </source>
</evidence>
<feature type="repeat" description="ANK" evidence="3">
    <location>
        <begin position="1"/>
        <end position="31"/>
    </location>
</feature>
<dbReference type="Proteomes" id="UP001345963">
    <property type="component" value="Unassembled WGS sequence"/>
</dbReference>
<proteinExistence type="predicted"/>
<organism evidence="4 5">
    <name type="scientific">Ataeniobius toweri</name>
    <dbReference type="NCBI Taxonomy" id="208326"/>
    <lineage>
        <taxon>Eukaryota</taxon>
        <taxon>Metazoa</taxon>
        <taxon>Chordata</taxon>
        <taxon>Craniata</taxon>
        <taxon>Vertebrata</taxon>
        <taxon>Euteleostomi</taxon>
        <taxon>Actinopterygii</taxon>
        <taxon>Neopterygii</taxon>
        <taxon>Teleostei</taxon>
        <taxon>Neoteleostei</taxon>
        <taxon>Acanthomorphata</taxon>
        <taxon>Ovalentaria</taxon>
        <taxon>Atherinomorphae</taxon>
        <taxon>Cyprinodontiformes</taxon>
        <taxon>Goodeidae</taxon>
        <taxon>Ataeniobius</taxon>
    </lineage>
</organism>
<keyword evidence="5" id="KW-1185">Reference proteome</keyword>
<dbReference type="EMBL" id="JAHUTI010061412">
    <property type="protein sequence ID" value="MED6252388.1"/>
    <property type="molecule type" value="Genomic_DNA"/>
</dbReference>
<dbReference type="Pfam" id="PF00023">
    <property type="entry name" value="Ank"/>
    <property type="match status" value="1"/>
</dbReference>
<dbReference type="PROSITE" id="PS50088">
    <property type="entry name" value="ANK_REPEAT"/>
    <property type="match status" value="3"/>
</dbReference>
<evidence type="ECO:0000256" key="2">
    <source>
        <dbReference type="ARBA" id="ARBA00023043"/>
    </source>
</evidence>
<keyword evidence="2 3" id="KW-0040">ANK repeat</keyword>
<protein>
    <submittedName>
        <fullName evidence="4">Uncharacterized protein</fullName>
    </submittedName>
</protein>
<comment type="caution">
    <text evidence="4">The sequence shown here is derived from an EMBL/GenBank/DDBJ whole genome shotgun (WGS) entry which is preliminary data.</text>
</comment>
<dbReference type="PROSITE" id="PS50297">
    <property type="entry name" value="ANK_REP_REGION"/>
    <property type="match status" value="3"/>
</dbReference>